<dbReference type="AlphaFoldDB" id="A0AA36MPQ3"/>
<feature type="domain" description="EF-hand" evidence="6">
    <location>
        <begin position="630"/>
        <end position="665"/>
    </location>
</feature>
<dbReference type="Pfam" id="PF13202">
    <property type="entry name" value="EF-hand_5"/>
    <property type="match status" value="1"/>
</dbReference>
<reference evidence="7" key="1">
    <citation type="submission" date="2023-08" db="EMBL/GenBank/DDBJ databases">
        <authorList>
            <person name="Chen Y."/>
            <person name="Shah S."/>
            <person name="Dougan E. K."/>
            <person name="Thang M."/>
            <person name="Chan C."/>
        </authorList>
    </citation>
    <scope>NUCLEOTIDE SEQUENCE</scope>
</reference>
<dbReference type="SUPFAM" id="SSF56399">
    <property type="entry name" value="ADP-ribosylation"/>
    <property type="match status" value="1"/>
</dbReference>
<dbReference type="SMART" id="SM00054">
    <property type="entry name" value="EFh"/>
    <property type="match status" value="2"/>
</dbReference>
<feature type="domain" description="EF-hand" evidence="6">
    <location>
        <begin position="529"/>
        <end position="564"/>
    </location>
</feature>
<dbReference type="PANTHER" id="PTHR31306:SF4">
    <property type="entry name" value="ALPHA-1,2-GALACTOSYLTRANSFERASE"/>
    <property type="match status" value="1"/>
</dbReference>
<evidence type="ECO:0000256" key="4">
    <source>
        <dbReference type="SAM" id="MobiDB-lite"/>
    </source>
</evidence>
<keyword evidence="3" id="KW-0106">Calcium</keyword>
<evidence type="ECO:0000256" key="5">
    <source>
        <dbReference type="SAM" id="SignalP"/>
    </source>
</evidence>
<keyword evidence="5" id="KW-0732">Signal</keyword>
<gene>
    <name evidence="7" type="ORF">EVOR1521_LOCUS4943</name>
</gene>
<dbReference type="InterPro" id="IPR011992">
    <property type="entry name" value="EF-hand-dom_pair"/>
</dbReference>
<sequence length="1184" mass="132099">MARWSWTALPVALLPRSSLCNAQLPPECVEFATCAQAGAQWQEFRHAVQQAAALEAANQQAAMELYFQLMQRYTLDAGMALQCRMGSASVFYRLGRMYLGMGYSQRAANLFQLAMSMFWDTSRSENGMACLQHEMWGVRWFEDFMETYLSNAARIRRNDLAMLPHLSELQVPDTYRDPNLSIGVFSLCDYSPESPMAWLLQRSRRNRQAYCSRHGYGLEWTSERPGSSKDRHPVWGQIAGPLELINAGKYDWILSMDCDSLFVDLTVTVDSLLYRFASRATPWGKLELDPEVHFLISEDGRGLAGGNWIVRNSPEGRAFLSEVYGPGEEAKNPYMRHDLRDQFSLLWHLVRPGVGLPLPPEAGGGSPASWAAVGYLPLVRLVPQDMLLGSYPFVSCSQPGDQAHRCFEESRKFIVSIPLLGALPQQLAQAVLDRFLLESLGTLDDPVYEQQLRGMCATVDISQCLVLASIRVDLPSSPAFAWAQQAQKPRKADKDKDRFDGSKKRPERAVRSKSLAELLAEEEAGKGPKLEEALLAVFQLIDADCGGSISKLELIGAVYRHALVASFVLQGHDINVDLRDANGQVSINEYSFDAIDDIFESMSGGSSRVKYMDFASHFRRAAAASLAAEREQGGMREIFRQIDADGDGAISKLELVAAIQRDKRVSSYLLPGINPRVILEDEASYDAVCALFDQMAAGRQRIRWLDFKNHCLTARFPEVFDSTPSHCGSPQSCPSPQNAEKCDRSKIRVLVLGPGFGRERNPHQAAMLVQAGFQLHWVRDLQEFPDDGARLTYHLVAPHLPKIRDEIQRVRPSAVLCASQGGAYLVGLWQLGFWQGPSIMLNCHPSLPMRLPGAQIVLAHGSNDESYLWRREDLEDLVCTGAPNKCFLYYTANSGYLASGSLTRLGDRHAMQSILTHDCLPRLIEAAVSPQGPEMHMLHSWRQQLGEQRLEAQHWLGYSLERLRRLWASPGRQGCAEQKLFPVPQTSEEYRKVAAIFKAEPPEPPAYMLSSQASWEQLPIIKIERIEHGCQLECSAMPYRDGLRKSLKEQGLDFEASVHGCWAFHGADSEALGSVIRDVSGFQPLISGSRNSPVWGSGTYFARDAKYVADGQFCPRRPDGLRCMLLCLVTLGMPCLGDPQQKGVLPFRQKPHRYNSTVDSLSSPEVYVVQHAGAAHPAYLITFA</sequence>
<dbReference type="InterPro" id="IPR018247">
    <property type="entry name" value="EF_Hand_1_Ca_BS"/>
</dbReference>
<dbReference type="PROSITE" id="PS50222">
    <property type="entry name" value="EF_HAND_2"/>
    <property type="match status" value="2"/>
</dbReference>
<name>A0AA36MPQ3_9DINO</name>
<evidence type="ECO:0000256" key="3">
    <source>
        <dbReference type="ARBA" id="ARBA00022837"/>
    </source>
</evidence>
<dbReference type="GO" id="GO:0006487">
    <property type="term" value="P:protein N-linked glycosylation"/>
    <property type="evidence" value="ECO:0007669"/>
    <property type="project" value="TreeGrafter"/>
</dbReference>
<feature type="chain" id="PRO_5041470859" description="EF-hand domain-containing protein" evidence="5">
    <location>
        <begin position="23"/>
        <end position="1184"/>
    </location>
</feature>
<evidence type="ECO:0000313" key="7">
    <source>
        <dbReference type="EMBL" id="CAJ1375720.1"/>
    </source>
</evidence>
<keyword evidence="8" id="KW-1185">Reference proteome</keyword>
<dbReference type="PANTHER" id="PTHR31306">
    <property type="entry name" value="ALPHA-1,6-MANNOSYLTRANSFERASE MNN11-RELATED"/>
    <property type="match status" value="1"/>
</dbReference>
<evidence type="ECO:0000259" key="6">
    <source>
        <dbReference type="PROSITE" id="PS50222"/>
    </source>
</evidence>
<accession>A0AA36MPQ3</accession>
<feature type="signal peptide" evidence="5">
    <location>
        <begin position="1"/>
        <end position="22"/>
    </location>
</feature>
<feature type="compositionally biased region" description="Basic and acidic residues" evidence="4">
    <location>
        <begin position="490"/>
        <end position="509"/>
    </location>
</feature>
<dbReference type="EMBL" id="CAUJNA010000336">
    <property type="protein sequence ID" value="CAJ1375720.1"/>
    <property type="molecule type" value="Genomic_DNA"/>
</dbReference>
<dbReference type="Gene3D" id="1.10.238.10">
    <property type="entry name" value="EF-hand"/>
    <property type="match status" value="1"/>
</dbReference>
<evidence type="ECO:0000256" key="1">
    <source>
        <dbReference type="ARBA" id="ARBA00022676"/>
    </source>
</evidence>
<feature type="region of interest" description="Disordered" evidence="4">
    <location>
        <begin position="483"/>
        <end position="509"/>
    </location>
</feature>
<dbReference type="InterPro" id="IPR002048">
    <property type="entry name" value="EF_hand_dom"/>
</dbReference>
<comment type="caution">
    <text evidence="7">The sequence shown here is derived from an EMBL/GenBank/DDBJ whole genome shotgun (WGS) entry which is preliminary data.</text>
</comment>
<dbReference type="Gene3D" id="3.90.228.10">
    <property type="match status" value="1"/>
</dbReference>
<dbReference type="GO" id="GO:0016757">
    <property type="term" value="F:glycosyltransferase activity"/>
    <property type="evidence" value="ECO:0007669"/>
    <property type="project" value="UniProtKB-KW"/>
</dbReference>
<organism evidence="7 8">
    <name type="scientific">Effrenium voratum</name>
    <dbReference type="NCBI Taxonomy" id="2562239"/>
    <lineage>
        <taxon>Eukaryota</taxon>
        <taxon>Sar</taxon>
        <taxon>Alveolata</taxon>
        <taxon>Dinophyceae</taxon>
        <taxon>Suessiales</taxon>
        <taxon>Symbiodiniaceae</taxon>
        <taxon>Effrenium</taxon>
    </lineage>
</organism>
<dbReference type="GO" id="GO:0005509">
    <property type="term" value="F:calcium ion binding"/>
    <property type="evidence" value="ECO:0007669"/>
    <property type="project" value="InterPro"/>
</dbReference>
<evidence type="ECO:0000256" key="2">
    <source>
        <dbReference type="ARBA" id="ARBA00022679"/>
    </source>
</evidence>
<keyword evidence="2" id="KW-0808">Transferase</keyword>
<dbReference type="SUPFAM" id="SSF47473">
    <property type="entry name" value="EF-hand"/>
    <property type="match status" value="1"/>
</dbReference>
<protein>
    <recommendedName>
        <fullName evidence="6">EF-hand domain-containing protein</fullName>
    </recommendedName>
</protein>
<dbReference type="PROSITE" id="PS00018">
    <property type="entry name" value="EF_HAND_1"/>
    <property type="match status" value="2"/>
</dbReference>
<dbReference type="GO" id="GO:0000139">
    <property type="term" value="C:Golgi membrane"/>
    <property type="evidence" value="ECO:0007669"/>
    <property type="project" value="TreeGrafter"/>
</dbReference>
<keyword evidence="1" id="KW-0328">Glycosyltransferase</keyword>
<dbReference type="InterPro" id="IPR008630">
    <property type="entry name" value="Glyco_trans_34"/>
</dbReference>
<dbReference type="Proteomes" id="UP001178507">
    <property type="component" value="Unassembled WGS sequence"/>
</dbReference>
<evidence type="ECO:0000313" key="8">
    <source>
        <dbReference type="Proteomes" id="UP001178507"/>
    </source>
</evidence>
<proteinExistence type="predicted"/>
<dbReference type="Pfam" id="PF05637">
    <property type="entry name" value="Glyco_transf_34"/>
    <property type="match status" value="1"/>
</dbReference>